<dbReference type="Pfam" id="PF25039">
    <property type="entry name" value="BLTP1_M"/>
    <property type="match status" value="1"/>
</dbReference>
<feature type="region of interest" description="Disordered" evidence="1">
    <location>
        <begin position="139"/>
        <end position="183"/>
    </location>
</feature>
<dbReference type="InterPro" id="IPR056741">
    <property type="entry name" value="BLTP1_M"/>
</dbReference>
<evidence type="ECO:0000313" key="3">
    <source>
        <dbReference type="Ensembl" id="ENSEBUP00000016724.1"/>
    </source>
</evidence>
<evidence type="ECO:0000259" key="2">
    <source>
        <dbReference type="Pfam" id="PF25039"/>
    </source>
</evidence>
<feature type="region of interest" description="Disordered" evidence="1">
    <location>
        <begin position="1"/>
        <end position="23"/>
    </location>
</feature>
<accession>A0A8C4QLK7</accession>
<proteinExistence type="predicted"/>
<feature type="compositionally biased region" description="Basic and acidic residues" evidence="1">
    <location>
        <begin position="153"/>
        <end position="162"/>
    </location>
</feature>
<dbReference type="InterPro" id="IPR033616">
    <property type="entry name" value="BLTP1"/>
</dbReference>
<evidence type="ECO:0000256" key="1">
    <source>
        <dbReference type="SAM" id="MobiDB-lite"/>
    </source>
</evidence>
<dbReference type="AlphaFoldDB" id="A0A8C4QLK7"/>
<organism evidence="3 4">
    <name type="scientific">Eptatretus burgeri</name>
    <name type="common">Inshore hagfish</name>
    <dbReference type="NCBI Taxonomy" id="7764"/>
    <lineage>
        <taxon>Eukaryota</taxon>
        <taxon>Metazoa</taxon>
        <taxon>Chordata</taxon>
        <taxon>Craniata</taxon>
        <taxon>Vertebrata</taxon>
        <taxon>Cyclostomata</taxon>
        <taxon>Myxini</taxon>
        <taxon>Myxiniformes</taxon>
        <taxon>Myxinidae</taxon>
        <taxon>Eptatretinae</taxon>
        <taxon>Eptatretus</taxon>
    </lineage>
</organism>
<dbReference type="Proteomes" id="UP000694388">
    <property type="component" value="Unplaced"/>
</dbReference>
<name>A0A8C4QLK7_EPTBU</name>
<dbReference type="Ensembl" id="ENSEBUT00000017300.1">
    <property type="protein sequence ID" value="ENSEBUP00000016724.1"/>
    <property type="gene ID" value="ENSEBUG00000010494.1"/>
</dbReference>
<dbReference type="GO" id="GO:0098793">
    <property type="term" value="C:presynapse"/>
    <property type="evidence" value="ECO:0007669"/>
    <property type="project" value="GOC"/>
</dbReference>
<dbReference type="PANTHER" id="PTHR31640:SF1">
    <property type="entry name" value="BRIDGE-LIKE LIPID TRANSFER PROTEIN FAMILY MEMBER 1"/>
    <property type="match status" value="1"/>
</dbReference>
<protein>
    <recommendedName>
        <fullName evidence="2">Bridge-like lipid transfer protein family member 1 middle region domain-containing protein</fullName>
    </recommendedName>
</protein>
<dbReference type="GeneTree" id="ENSGT00640000091487"/>
<feature type="domain" description="Bridge-like lipid transfer protein family member 1 middle region" evidence="2">
    <location>
        <begin position="7"/>
        <end position="413"/>
    </location>
</feature>
<dbReference type="GO" id="GO:0048488">
    <property type="term" value="P:synaptic vesicle endocytosis"/>
    <property type="evidence" value="ECO:0007669"/>
    <property type="project" value="TreeGrafter"/>
</dbReference>
<reference evidence="3" key="2">
    <citation type="submission" date="2025-09" db="UniProtKB">
        <authorList>
            <consortium name="Ensembl"/>
        </authorList>
    </citation>
    <scope>IDENTIFICATION</scope>
</reference>
<keyword evidence="4" id="KW-1185">Reference proteome</keyword>
<evidence type="ECO:0000313" key="4">
    <source>
        <dbReference type="Proteomes" id="UP000694388"/>
    </source>
</evidence>
<feature type="compositionally biased region" description="Polar residues" evidence="1">
    <location>
        <begin position="139"/>
        <end position="148"/>
    </location>
</feature>
<dbReference type="PANTHER" id="PTHR31640">
    <property type="entry name" value="TRANSMEMBRANE PROTEIN KIAA1109"/>
    <property type="match status" value="1"/>
</dbReference>
<sequence>MDSTSGQASRLQPQCTGSLRSTTAADWPREVAARLTMRRAHGQLRGLLVHGQELENNFVTAIPADKSRVLFVMDDAESSPSEMCIHECSAKPHSATSANAWGWIMFECGIEDVMVKGGMQKGVLPGFCLGAERAGGLSNSATGSGYSTEDSDATPRPEEHETLFWGSSSSSDDQDEGVESDDLKKEVSLVAPPPDSCSAILTVETIWFNLAAPTNLPPAQSYSRHLNLLSTASPAIGAWLVPLDQLKSSLDKVRVSGMLRMCAVIACIMTEALKVQSIHMPMKSKYWRTVKQARLLQENPSCLLCNILHRYLHRVEYTVVEEATMADGLPALVTLKNGLIALARQWMKIIVATPGHLGSKNISRLQAVSAAVTKPSAGAVVMVPLSGSRGPLHSDASCEAAEVDFDTGIVLLHY</sequence>
<reference evidence="3" key="1">
    <citation type="submission" date="2025-08" db="UniProtKB">
        <authorList>
            <consortium name="Ensembl"/>
        </authorList>
    </citation>
    <scope>IDENTIFICATION</scope>
</reference>